<keyword evidence="1 2" id="KW-0808">Transferase</keyword>
<dbReference type="EMBL" id="CP155447">
    <property type="protein sequence ID" value="XBH06527.1"/>
    <property type="molecule type" value="Genomic_DNA"/>
</dbReference>
<keyword evidence="1" id="KW-0547">Nucleotide-binding</keyword>
<accession>A0AAU7CNN6</accession>
<dbReference type="GO" id="GO:0097175">
    <property type="term" value="P:1,6-anhydro-N-acetyl-beta-muramic acid catabolic process"/>
    <property type="evidence" value="ECO:0007669"/>
    <property type="project" value="UniProtKB-UniRule"/>
</dbReference>
<keyword evidence="1" id="KW-0067">ATP-binding</keyword>
<dbReference type="GO" id="GO:0006040">
    <property type="term" value="P:amino sugar metabolic process"/>
    <property type="evidence" value="ECO:0007669"/>
    <property type="project" value="InterPro"/>
</dbReference>
<dbReference type="GO" id="GO:0016773">
    <property type="term" value="F:phosphotransferase activity, alcohol group as acceptor"/>
    <property type="evidence" value="ECO:0007669"/>
    <property type="project" value="UniProtKB-UniRule"/>
</dbReference>
<comment type="pathway">
    <text evidence="1">Amino-sugar metabolism; 1,6-anhydro-N-acetylmuramate degradation.</text>
</comment>
<protein>
    <recommendedName>
        <fullName evidence="1">Anhydro-N-acetylmuramic acid kinase</fullName>
        <ecNumber evidence="1">2.7.1.170</ecNumber>
    </recommendedName>
    <alternativeName>
        <fullName evidence="1">AnhMurNAc kinase</fullName>
    </alternativeName>
</protein>
<dbReference type="Pfam" id="PF03702">
    <property type="entry name" value="AnmK"/>
    <property type="match status" value="1"/>
</dbReference>
<dbReference type="EC" id="2.7.1.170" evidence="1"/>
<comment type="function">
    <text evidence="1">Catalyzes the specific phosphorylation of 1,6-anhydro-N-acetylmuramic acid (anhMurNAc) with the simultaneous cleavage of the 1,6-anhydro ring, generating MurNAc-6-P. Is required for the utilization of anhMurNAc either imported from the medium or derived from its own cell wall murein, and thus plays a role in cell wall recycling.</text>
</comment>
<comment type="pathway">
    <text evidence="1">Cell wall biogenesis; peptidoglycan recycling.</text>
</comment>
<dbReference type="PANTHER" id="PTHR30605">
    <property type="entry name" value="ANHYDRO-N-ACETYLMURAMIC ACID KINASE"/>
    <property type="match status" value="1"/>
</dbReference>
<name>A0AAU7CNN6_9BACT</name>
<comment type="similarity">
    <text evidence="1">Belongs to the anhydro-N-acetylmuramic acid kinase family.</text>
</comment>
<dbReference type="GO" id="GO:0005524">
    <property type="term" value="F:ATP binding"/>
    <property type="evidence" value="ECO:0007669"/>
    <property type="project" value="UniProtKB-UniRule"/>
</dbReference>
<proteinExistence type="inferred from homology"/>
<dbReference type="InterPro" id="IPR005338">
    <property type="entry name" value="Anhydro_N_Ac-Mur_kinase"/>
</dbReference>
<evidence type="ECO:0000256" key="1">
    <source>
        <dbReference type="HAMAP-Rule" id="MF_01270"/>
    </source>
</evidence>
<dbReference type="InterPro" id="IPR043129">
    <property type="entry name" value="ATPase_NBD"/>
</dbReference>
<reference evidence="2" key="1">
    <citation type="submission" date="2024-05" db="EMBL/GenBank/DDBJ databases">
        <title>Planctomycetes of the genus Singulisphaera possess chitinolytic capabilities.</title>
        <authorList>
            <person name="Ivanova A."/>
        </authorList>
    </citation>
    <scope>NUCLEOTIDE SEQUENCE</scope>
    <source>
        <strain evidence="2">Ch08T</strain>
    </source>
</reference>
<keyword evidence="1" id="KW-0119">Carbohydrate metabolism</keyword>
<dbReference type="RefSeq" id="WP_406699377.1">
    <property type="nucleotide sequence ID" value="NZ_CP155447.1"/>
</dbReference>
<organism evidence="2">
    <name type="scientific">Singulisphaera sp. Ch08</name>
    <dbReference type="NCBI Taxonomy" id="3120278"/>
    <lineage>
        <taxon>Bacteria</taxon>
        <taxon>Pseudomonadati</taxon>
        <taxon>Planctomycetota</taxon>
        <taxon>Planctomycetia</taxon>
        <taxon>Isosphaerales</taxon>
        <taxon>Isosphaeraceae</taxon>
        <taxon>Singulisphaera</taxon>
    </lineage>
</organism>
<dbReference type="HAMAP" id="MF_01270">
    <property type="entry name" value="AnhMurNAc_kinase"/>
    <property type="match status" value="1"/>
</dbReference>
<keyword evidence="1 2" id="KW-0418">Kinase</keyword>
<feature type="binding site" evidence="1">
    <location>
        <begin position="25"/>
        <end position="32"/>
    </location>
    <ligand>
        <name>ATP</name>
        <dbReference type="ChEBI" id="CHEBI:30616"/>
    </ligand>
</feature>
<gene>
    <name evidence="1" type="primary">anmK</name>
    <name evidence="2" type="ORF">V5E97_10960</name>
</gene>
<dbReference type="Gene3D" id="3.30.420.40">
    <property type="match status" value="2"/>
</dbReference>
<dbReference type="NCBIfam" id="NF007148">
    <property type="entry name" value="PRK09585.3-2"/>
    <property type="match status" value="1"/>
</dbReference>
<dbReference type="SUPFAM" id="SSF53067">
    <property type="entry name" value="Actin-like ATPase domain"/>
    <property type="match status" value="1"/>
</dbReference>
<dbReference type="GO" id="GO:0016301">
    <property type="term" value="F:kinase activity"/>
    <property type="evidence" value="ECO:0007669"/>
    <property type="project" value="UniProtKB-KW"/>
</dbReference>
<sequence>MSPIIHRLLALSEKPARVVVGLISGTSADSISVAICRIRGGGVAMPGSPGATVELICYYEHPYASSVRRLVFGAAKLDVRTIAELHVQVGELFAEACLNAIQAAKLTTEEIDLIGSHGQTLYHHSSMPGVPRATLQVGDGDQIAERTGICVVSDFRARDIAAGGEGAPLTPYSDLILYADPVGLATNRRRVILNLGGIANVTVLDPDPNHVFGFDTGPANSLLDRLAFQLSGGELTCDLDGRLARSGTVNAVLLEDLLKSDPFLKRRPPKSTGFEMYGDAFLERAAVAHGRRDHDLMATLTEFTARSIAMALEHFVADPTVGEIIVAGGGSRNPALMERIRANMSPVPVRDSEEVGVSSSAREAMAFALFANEALLGHPTSLPSVTGARTPVILGKWSFPSASPATLTITLP</sequence>
<dbReference type="GO" id="GO:0009254">
    <property type="term" value="P:peptidoglycan turnover"/>
    <property type="evidence" value="ECO:0007669"/>
    <property type="project" value="UniProtKB-UniRule"/>
</dbReference>
<dbReference type="CDD" id="cd24050">
    <property type="entry name" value="ASKHA_NBD_ANMK"/>
    <property type="match status" value="1"/>
</dbReference>
<evidence type="ECO:0000313" key="2">
    <source>
        <dbReference type="EMBL" id="XBH06527.1"/>
    </source>
</evidence>
<dbReference type="PANTHER" id="PTHR30605:SF0">
    <property type="entry name" value="ANHYDRO-N-ACETYLMURAMIC ACID KINASE"/>
    <property type="match status" value="1"/>
</dbReference>
<dbReference type="AlphaFoldDB" id="A0AAU7CNN6"/>
<comment type="catalytic activity">
    <reaction evidence="1">
        <text>1,6-anhydro-N-acetyl-beta-muramate + ATP + H2O = N-acetyl-D-muramate 6-phosphate + ADP + H(+)</text>
        <dbReference type="Rhea" id="RHEA:24952"/>
        <dbReference type="ChEBI" id="CHEBI:15377"/>
        <dbReference type="ChEBI" id="CHEBI:15378"/>
        <dbReference type="ChEBI" id="CHEBI:30616"/>
        <dbReference type="ChEBI" id="CHEBI:58690"/>
        <dbReference type="ChEBI" id="CHEBI:58722"/>
        <dbReference type="ChEBI" id="CHEBI:456216"/>
        <dbReference type="EC" id="2.7.1.170"/>
    </reaction>
</comment>